<dbReference type="Gene3D" id="3.40.50.300">
    <property type="entry name" value="P-loop containing nucleotide triphosphate hydrolases"/>
    <property type="match status" value="1"/>
</dbReference>
<accession>A0A0C9SWE5</accession>
<dbReference type="Pfam" id="PF24883">
    <property type="entry name" value="NPHP3_N"/>
    <property type="match status" value="1"/>
</dbReference>
<evidence type="ECO:0000256" key="2">
    <source>
        <dbReference type="SAM" id="Coils"/>
    </source>
</evidence>
<evidence type="ECO:0000259" key="3">
    <source>
        <dbReference type="Pfam" id="PF24883"/>
    </source>
</evidence>
<evidence type="ECO:0000313" key="4">
    <source>
        <dbReference type="EMBL" id="KIJ07095.1"/>
    </source>
</evidence>
<dbReference type="OrthoDB" id="2625791at2759"/>
<dbReference type="InterPro" id="IPR056884">
    <property type="entry name" value="NPHP3-like_N"/>
</dbReference>
<keyword evidence="1" id="KW-0677">Repeat</keyword>
<sequence>MADSKVTGVTSTMLCTKLESLKIELSLPDARYQKNKKKIKISVDDKVEWSYKWTKTFAPPLGQDLITPISSTVKIVLIGKRHFRDHLLGSYSGRIIDFLDKDKPLTLENDQHGACATITMGLSSAADYQQALMASVDASLGRLDNNPRLQEGFEDVDQVNSSMQVVYSAVQTCGECIAPLGQALRLMIKLIDNVADAHPLLKVGWTLLSSVYKAVQEQRLNDDNVRGLAESLRELVGVASDCPVTEIKGTPGVIESIGRLALEVASLIDEYTKSPFAVRVGRAQTTDITARITKCQAELKDLYEKLRTRIMAYTANLAKETQECVEKTQKCVEKTQKCVEVMQECAEDTQERVKETQEDAKRKDAQKLSNKMRKWLKAHDPSINHKLARDICVEGTGSWFSKDERFRKWLDEPGTKLWIVGAPGFGKTVLFSTSVEVVRTRASARGARCCCAYSYFDARESGGASQKFETFLRSILGQLCFNRADVPDAMKRLYGVDSDEHPEPTLAQLRTTLGEVVKGFDDVYILIDALDECDSQAELLDWVKSLQSTTPGLHLLATSRPERIIEERMSKSSHVRISLNSELLDDDIKAYVDERVEASDDLKLLMTEEMKKRLRVQGDGMFRLVAFWIDELKDCRSLKTVRDKLERLPTSLNDMYTSMVSKIKADDLQYAKAIMPWLLFSVRRLKLEEIAAVAWFGYSDGRPAFDKDRGFAHPKAVLDVFGGLVVMSNGGVTLAHLTVKEFLLEPKSPLHVNEPDAHSFIARCCLTYLLDQFPPRVAAGVQGFPLHKCYIPSTRHSGFGPVFGTPWHPTGIGTLI</sequence>
<dbReference type="HOGENOM" id="CLU_014052_0_0_1"/>
<evidence type="ECO:0000256" key="1">
    <source>
        <dbReference type="ARBA" id="ARBA00022737"/>
    </source>
</evidence>
<gene>
    <name evidence="4" type="ORF">PAXINDRAFT_103100</name>
</gene>
<dbReference type="PANTHER" id="PTHR10039:SF16">
    <property type="entry name" value="GPI INOSITOL-DEACYLASE"/>
    <property type="match status" value="1"/>
</dbReference>
<dbReference type="SUPFAM" id="SSF52540">
    <property type="entry name" value="P-loop containing nucleoside triphosphate hydrolases"/>
    <property type="match status" value="1"/>
</dbReference>
<feature type="domain" description="Nephrocystin 3-like N-terminal" evidence="3">
    <location>
        <begin position="395"/>
        <end position="560"/>
    </location>
</feature>
<feature type="coiled-coil region" evidence="2">
    <location>
        <begin position="296"/>
        <end position="366"/>
    </location>
</feature>
<proteinExistence type="predicted"/>
<dbReference type="Proteomes" id="UP000053647">
    <property type="component" value="Unassembled WGS sequence"/>
</dbReference>
<dbReference type="Gene3D" id="1.20.120.570">
    <property type="entry name" value="YkyA-like"/>
    <property type="match status" value="1"/>
</dbReference>
<reference evidence="4 5" key="1">
    <citation type="submission" date="2014-06" db="EMBL/GenBank/DDBJ databases">
        <authorList>
            <consortium name="DOE Joint Genome Institute"/>
            <person name="Kuo A."/>
            <person name="Kohler A."/>
            <person name="Nagy L.G."/>
            <person name="Floudas D."/>
            <person name="Copeland A."/>
            <person name="Barry K.W."/>
            <person name="Cichocki N."/>
            <person name="Veneault-Fourrey C."/>
            <person name="LaButti K."/>
            <person name="Lindquist E.A."/>
            <person name="Lipzen A."/>
            <person name="Lundell T."/>
            <person name="Morin E."/>
            <person name="Murat C."/>
            <person name="Sun H."/>
            <person name="Tunlid A."/>
            <person name="Henrissat B."/>
            <person name="Grigoriev I.V."/>
            <person name="Hibbett D.S."/>
            <person name="Martin F."/>
            <person name="Nordberg H.P."/>
            <person name="Cantor M.N."/>
            <person name="Hua S.X."/>
        </authorList>
    </citation>
    <scope>NUCLEOTIDE SEQUENCE [LARGE SCALE GENOMIC DNA]</scope>
    <source>
        <strain evidence="4 5">ATCC 200175</strain>
    </source>
</reference>
<evidence type="ECO:0000313" key="5">
    <source>
        <dbReference type="Proteomes" id="UP000053647"/>
    </source>
</evidence>
<dbReference type="InterPro" id="IPR027417">
    <property type="entry name" value="P-loop_NTPase"/>
</dbReference>
<dbReference type="EMBL" id="KN820021">
    <property type="protein sequence ID" value="KIJ07095.1"/>
    <property type="molecule type" value="Genomic_DNA"/>
</dbReference>
<dbReference type="AlphaFoldDB" id="A0A0C9SWE5"/>
<organism evidence="4 5">
    <name type="scientific">Paxillus involutus ATCC 200175</name>
    <dbReference type="NCBI Taxonomy" id="664439"/>
    <lineage>
        <taxon>Eukaryota</taxon>
        <taxon>Fungi</taxon>
        <taxon>Dikarya</taxon>
        <taxon>Basidiomycota</taxon>
        <taxon>Agaricomycotina</taxon>
        <taxon>Agaricomycetes</taxon>
        <taxon>Agaricomycetidae</taxon>
        <taxon>Boletales</taxon>
        <taxon>Paxilineae</taxon>
        <taxon>Paxillaceae</taxon>
        <taxon>Paxillus</taxon>
    </lineage>
</organism>
<protein>
    <recommendedName>
        <fullName evidence="3">Nephrocystin 3-like N-terminal domain-containing protein</fullName>
    </recommendedName>
</protein>
<keyword evidence="5" id="KW-1185">Reference proteome</keyword>
<reference evidence="5" key="2">
    <citation type="submission" date="2015-01" db="EMBL/GenBank/DDBJ databases">
        <title>Evolutionary Origins and Diversification of the Mycorrhizal Mutualists.</title>
        <authorList>
            <consortium name="DOE Joint Genome Institute"/>
            <consortium name="Mycorrhizal Genomics Consortium"/>
            <person name="Kohler A."/>
            <person name="Kuo A."/>
            <person name="Nagy L.G."/>
            <person name="Floudas D."/>
            <person name="Copeland A."/>
            <person name="Barry K.W."/>
            <person name="Cichocki N."/>
            <person name="Veneault-Fourrey C."/>
            <person name="LaButti K."/>
            <person name="Lindquist E.A."/>
            <person name="Lipzen A."/>
            <person name="Lundell T."/>
            <person name="Morin E."/>
            <person name="Murat C."/>
            <person name="Riley R."/>
            <person name="Ohm R."/>
            <person name="Sun H."/>
            <person name="Tunlid A."/>
            <person name="Henrissat B."/>
            <person name="Grigoriev I.V."/>
            <person name="Hibbett D.S."/>
            <person name="Martin F."/>
        </authorList>
    </citation>
    <scope>NUCLEOTIDE SEQUENCE [LARGE SCALE GENOMIC DNA]</scope>
    <source>
        <strain evidence="5">ATCC 200175</strain>
    </source>
</reference>
<dbReference type="PANTHER" id="PTHR10039">
    <property type="entry name" value="AMELOGENIN"/>
    <property type="match status" value="1"/>
</dbReference>
<name>A0A0C9SWE5_PAXIN</name>
<dbReference type="InterPro" id="IPR036785">
    <property type="entry name" value="YkyA-like_sf"/>
</dbReference>
<keyword evidence="2" id="KW-0175">Coiled coil</keyword>